<dbReference type="HOGENOM" id="CLU_065395_0_0_1"/>
<accession>A0A093VEZ3</accession>
<dbReference type="PROSITE" id="PS50244">
    <property type="entry name" value="S5A_REDUCTASE"/>
    <property type="match status" value="1"/>
</dbReference>
<feature type="transmembrane region" description="Helical" evidence="6">
    <location>
        <begin position="128"/>
        <end position="147"/>
    </location>
</feature>
<keyword evidence="5 6" id="KW-0472">Membrane</keyword>
<keyword evidence="4 6" id="KW-1133">Transmembrane helix</keyword>
<comment type="caution">
    <text evidence="8">The sequence shown here is derived from an EMBL/GenBank/DDBJ whole genome shotgun (WGS) entry which is preliminary data.</text>
</comment>
<evidence type="ECO:0000259" key="7">
    <source>
        <dbReference type="Pfam" id="PF02544"/>
    </source>
</evidence>
<dbReference type="eggNOG" id="KOG1638">
    <property type="taxonomic scope" value="Eukaryota"/>
</dbReference>
<dbReference type="AlphaFoldDB" id="A0A093VEZ3"/>
<dbReference type="InterPro" id="IPR001104">
    <property type="entry name" value="3-oxo-5_a-steroid_4-DH_C"/>
</dbReference>
<feature type="transmembrane region" description="Helical" evidence="6">
    <location>
        <begin position="60"/>
        <end position="78"/>
    </location>
</feature>
<dbReference type="GO" id="GO:0016627">
    <property type="term" value="F:oxidoreductase activity, acting on the CH-CH group of donors"/>
    <property type="evidence" value="ECO:0007669"/>
    <property type="project" value="InterPro"/>
</dbReference>
<protein>
    <submittedName>
        <fullName evidence="8">Uncharacterized protein C9.08c</fullName>
    </submittedName>
</protein>
<proteinExistence type="inferred from homology"/>
<dbReference type="GO" id="GO:0016020">
    <property type="term" value="C:membrane"/>
    <property type="evidence" value="ECO:0007669"/>
    <property type="project" value="UniProtKB-SubCell"/>
</dbReference>
<keyword evidence="3 6" id="KW-0812">Transmembrane</keyword>
<name>A0A093VEZ3_TALMA</name>
<gene>
    <name evidence="8" type="ORF">GQ26_0063400</name>
</gene>
<evidence type="ECO:0000256" key="4">
    <source>
        <dbReference type="ARBA" id="ARBA00022989"/>
    </source>
</evidence>
<dbReference type="InterPro" id="IPR039357">
    <property type="entry name" value="SRD5A/TECR"/>
</dbReference>
<comment type="similarity">
    <text evidence="2">Belongs to the steroid 5-alpha reductase family.</text>
</comment>
<evidence type="ECO:0000256" key="5">
    <source>
        <dbReference type="ARBA" id="ARBA00023136"/>
    </source>
</evidence>
<evidence type="ECO:0000256" key="2">
    <source>
        <dbReference type="ARBA" id="ARBA00007742"/>
    </source>
</evidence>
<feature type="transmembrane region" description="Helical" evidence="6">
    <location>
        <begin position="167"/>
        <end position="188"/>
    </location>
</feature>
<evidence type="ECO:0000256" key="6">
    <source>
        <dbReference type="SAM" id="Phobius"/>
    </source>
</evidence>
<feature type="domain" description="3-oxo-5-alpha-steroid 4-dehydrogenase C-terminal" evidence="7">
    <location>
        <begin position="126"/>
        <end position="267"/>
    </location>
</feature>
<evidence type="ECO:0000313" key="8">
    <source>
        <dbReference type="EMBL" id="KFX51102.1"/>
    </source>
</evidence>
<reference evidence="8" key="2">
    <citation type="journal article" date="2014" name="PLoS Genet.">
        <title>Signature gene expression reveals novel clues to the molecular mechanisms of dimorphic transition in Penicillium marneffei.</title>
        <authorList>
            <person name="Yang E."/>
            <person name="Wang G."/>
            <person name="Cai J."/>
            <person name="Woo P.C."/>
            <person name="Lau S.K."/>
            <person name="Yuen K.-Y."/>
            <person name="Chow W.-N."/>
            <person name="Lin X."/>
        </authorList>
    </citation>
    <scope>NUCLEOTIDE SEQUENCE</scope>
    <source>
        <strain evidence="8">PM1</strain>
    </source>
</reference>
<organism evidence="8">
    <name type="scientific">Talaromyces marneffei PM1</name>
    <dbReference type="NCBI Taxonomy" id="1077442"/>
    <lineage>
        <taxon>Eukaryota</taxon>
        <taxon>Fungi</taxon>
        <taxon>Dikarya</taxon>
        <taxon>Ascomycota</taxon>
        <taxon>Pezizomycotina</taxon>
        <taxon>Eurotiomycetes</taxon>
        <taxon>Eurotiomycetidae</taxon>
        <taxon>Eurotiales</taxon>
        <taxon>Trichocomaceae</taxon>
        <taxon>Talaromyces</taxon>
        <taxon>Talaromyces sect. Talaromyces</taxon>
    </lineage>
</organism>
<dbReference type="GO" id="GO:0006629">
    <property type="term" value="P:lipid metabolic process"/>
    <property type="evidence" value="ECO:0007669"/>
    <property type="project" value="InterPro"/>
</dbReference>
<sequence length="349" mass="39180">MDNIVALATSFFPPQPWAYAWQLRLFQWFPATTVVQWLLDYHPAGKFSVPNSALNLNGRFAWSVMEVVGPINVIYILATLPASFNFSFAELPLWNKAAAALYVIHYFNRSIVNPLFVAPSISPVRLEVFVVAFIFNLINSSCIAGWITGYDLTQGLGYTPLPASSTTLQQCLPYIGVATFAYGMIGNIRSERTLWSLRREEAQRRAAKKSDAKEASKNEKNIHHKVYVIPPAKGLFRWVLYPHYSLEWLEWAGFVLVGTAVYPAHAFLPTISHPGLPVPSVSTAPWLKPFAMLAEYLRIPFPWPALVFVLNNVFTMLPQARRGLRWYTTNFGKDAVAGRSAVIPGVPFL</sequence>
<evidence type="ECO:0000256" key="3">
    <source>
        <dbReference type="ARBA" id="ARBA00022692"/>
    </source>
</evidence>
<dbReference type="Pfam" id="PF02544">
    <property type="entry name" value="Steroid_dh"/>
    <property type="match status" value="1"/>
</dbReference>
<dbReference type="PANTHER" id="PTHR10556:SF43">
    <property type="entry name" value="STEROID 5-ALPHA-REDUCTASE DET2"/>
    <property type="match status" value="1"/>
</dbReference>
<dbReference type="EMBL" id="JPOX01000006">
    <property type="protein sequence ID" value="KFX51102.1"/>
    <property type="molecule type" value="Genomic_DNA"/>
</dbReference>
<reference key="1">
    <citation type="journal article" date="2014" name="PLoS Genet.">
        <title>Signature Gene Expression Reveals Novel Clues to the Molecular Mechanisms of Dimorphic Transition in Penicillium marneffei.</title>
        <authorList>
            <person name="Yang E."/>
            <person name="Wang G."/>
            <person name="Cai J."/>
            <person name="Woo P.C."/>
            <person name="Lau S.K."/>
            <person name="Yuen K.-Y."/>
            <person name="Chow W.-N."/>
            <person name="Lin X."/>
        </authorList>
    </citation>
    <scope>NUCLEOTIDE SEQUENCE [LARGE SCALE GENOMIC DNA]</scope>
    <source>
        <strain>PM1</strain>
    </source>
</reference>
<comment type="subcellular location">
    <subcellularLocation>
        <location evidence="1">Membrane</location>
        <topology evidence="1">Multi-pass membrane protein</topology>
    </subcellularLocation>
</comment>
<evidence type="ECO:0000256" key="1">
    <source>
        <dbReference type="ARBA" id="ARBA00004141"/>
    </source>
</evidence>
<dbReference type="PANTHER" id="PTHR10556">
    <property type="entry name" value="3-OXO-5-ALPHA-STEROID 4-DEHYDROGENASE"/>
    <property type="match status" value="1"/>
</dbReference>